<feature type="transmembrane region" description="Helical" evidence="7">
    <location>
        <begin position="44"/>
        <end position="68"/>
    </location>
</feature>
<feature type="transmembrane region" description="Helical" evidence="7">
    <location>
        <begin position="74"/>
        <end position="91"/>
    </location>
</feature>
<feature type="transmembrane region" description="Helical" evidence="7">
    <location>
        <begin position="103"/>
        <end position="122"/>
    </location>
</feature>
<keyword evidence="4 7" id="KW-1133">Transmembrane helix</keyword>
<dbReference type="PROSITE" id="PS50850">
    <property type="entry name" value="MFS"/>
    <property type="match status" value="1"/>
</dbReference>
<feature type="transmembrane region" description="Helical" evidence="7">
    <location>
        <begin position="302"/>
        <end position="321"/>
    </location>
</feature>
<evidence type="ECO:0000256" key="6">
    <source>
        <dbReference type="SAM" id="MobiDB-lite"/>
    </source>
</evidence>
<comment type="subcellular location">
    <subcellularLocation>
        <location evidence="1">Membrane</location>
        <topology evidence="1">Multi-pass membrane protein</topology>
    </subcellularLocation>
</comment>
<dbReference type="InterPro" id="IPR024989">
    <property type="entry name" value="MFS_assoc_dom"/>
</dbReference>
<dbReference type="OrthoDB" id="515887at2759"/>
<feature type="transmembrane region" description="Helical" evidence="7">
    <location>
        <begin position="446"/>
        <end position="468"/>
    </location>
</feature>
<feature type="transmembrane region" description="Helical" evidence="7">
    <location>
        <begin position="370"/>
        <end position="394"/>
    </location>
</feature>
<dbReference type="InterPro" id="IPR020846">
    <property type="entry name" value="MFS_dom"/>
</dbReference>
<evidence type="ECO:0000256" key="4">
    <source>
        <dbReference type="ARBA" id="ARBA00022989"/>
    </source>
</evidence>
<evidence type="ECO:0000313" key="9">
    <source>
        <dbReference type="EMBL" id="CAG5129735.1"/>
    </source>
</evidence>
<feature type="transmembrane region" description="Helical" evidence="7">
    <location>
        <begin position="571"/>
        <end position="593"/>
    </location>
</feature>
<keyword evidence="5 7" id="KW-0472">Membrane</keyword>
<protein>
    <recommendedName>
        <fullName evidence="8">Major facilitator superfamily (MFS) profile domain-containing protein</fullName>
    </recommendedName>
</protein>
<dbReference type="PANTHER" id="PTHR16172:SF41">
    <property type="entry name" value="MAJOR FACILITATOR SUPERFAMILY DOMAIN-CONTAINING PROTEIN 6-LIKE"/>
    <property type="match status" value="1"/>
</dbReference>
<feature type="transmembrane region" description="Helical" evidence="7">
    <location>
        <begin position="475"/>
        <end position="498"/>
    </location>
</feature>
<evidence type="ECO:0000256" key="2">
    <source>
        <dbReference type="ARBA" id="ARBA00005241"/>
    </source>
</evidence>
<evidence type="ECO:0000256" key="7">
    <source>
        <dbReference type="SAM" id="Phobius"/>
    </source>
</evidence>
<dbReference type="PANTHER" id="PTHR16172">
    <property type="entry name" value="MAJOR FACILITATOR SUPERFAMILY DOMAIN-CONTAINING PROTEIN 6-LIKE"/>
    <property type="match status" value="1"/>
</dbReference>
<comment type="caution">
    <text evidence="9">The sequence shown here is derived from an EMBL/GenBank/DDBJ whole genome shotgun (WGS) entry which is preliminary data.</text>
</comment>
<dbReference type="GO" id="GO:0016020">
    <property type="term" value="C:membrane"/>
    <property type="evidence" value="ECO:0007669"/>
    <property type="project" value="UniProtKB-SubCell"/>
</dbReference>
<feature type="domain" description="Major facilitator superfamily (MFS) profile" evidence="8">
    <location>
        <begin position="414"/>
        <end position="634"/>
    </location>
</feature>
<feature type="transmembrane region" description="Helical" evidence="7">
    <location>
        <begin position="541"/>
        <end position="565"/>
    </location>
</feature>
<name>A0A8S3ZPL0_9EUPU</name>
<dbReference type="GO" id="GO:0022857">
    <property type="term" value="F:transmembrane transporter activity"/>
    <property type="evidence" value="ECO:0007669"/>
    <property type="project" value="InterPro"/>
</dbReference>
<keyword evidence="3 7" id="KW-0812">Transmembrane</keyword>
<comment type="similarity">
    <text evidence="2">Belongs to the major facilitator superfamily. MFSD6 family.</text>
</comment>
<dbReference type="InterPro" id="IPR051717">
    <property type="entry name" value="MFS_MFSD6"/>
</dbReference>
<proteinExistence type="inferred from homology"/>
<dbReference type="EMBL" id="CAJHNH020003657">
    <property type="protein sequence ID" value="CAG5129735.1"/>
    <property type="molecule type" value="Genomic_DNA"/>
</dbReference>
<feature type="region of interest" description="Disordered" evidence="6">
    <location>
        <begin position="1"/>
        <end position="25"/>
    </location>
</feature>
<evidence type="ECO:0000313" key="10">
    <source>
        <dbReference type="Proteomes" id="UP000678393"/>
    </source>
</evidence>
<feature type="transmembrane region" description="Helical" evidence="7">
    <location>
        <begin position="341"/>
        <end position="358"/>
    </location>
</feature>
<evidence type="ECO:0000256" key="3">
    <source>
        <dbReference type="ARBA" id="ARBA00022692"/>
    </source>
</evidence>
<evidence type="ECO:0000256" key="5">
    <source>
        <dbReference type="ARBA" id="ARBA00023136"/>
    </source>
</evidence>
<reference evidence="9" key="1">
    <citation type="submission" date="2021-04" db="EMBL/GenBank/DDBJ databases">
        <authorList>
            <consortium name="Molecular Ecology Group"/>
        </authorList>
    </citation>
    <scope>NUCLEOTIDE SEQUENCE</scope>
</reference>
<accession>A0A8S3ZPL0</accession>
<feature type="transmembrane region" description="Helical" evidence="7">
    <location>
        <begin position="510"/>
        <end position="529"/>
    </location>
</feature>
<evidence type="ECO:0000256" key="1">
    <source>
        <dbReference type="ARBA" id="ARBA00004141"/>
    </source>
</evidence>
<dbReference type="Pfam" id="PF12832">
    <property type="entry name" value="MFS_1_like"/>
    <property type="match status" value="1"/>
</dbReference>
<dbReference type="SUPFAM" id="SSF103473">
    <property type="entry name" value="MFS general substrate transporter"/>
    <property type="match status" value="2"/>
</dbReference>
<dbReference type="CDD" id="cd17335">
    <property type="entry name" value="MFS_MFSD6"/>
    <property type="match status" value="1"/>
</dbReference>
<gene>
    <name evidence="9" type="ORF">CUNI_LOCUS15293</name>
</gene>
<keyword evidence="10" id="KW-1185">Reference proteome</keyword>
<dbReference type="Gene3D" id="1.20.1250.20">
    <property type="entry name" value="MFS general substrate transporter like domains"/>
    <property type="match status" value="3"/>
</dbReference>
<dbReference type="InterPro" id="IPR036259">
    <property type="entry name" value="MFS_trans_sf"/>
</dbReference>
<feature type="transmembrane region" description="Helical" evidence="7">
    <location>
        <begin position="415"/>
        <end position="440"/>
    </location>
</feature>
<evidence type="ECO:0000259" key="8">
    <source>
        <dbReference type="PROSITE" id="PS50850"/>
    </source>
</evidence>
<organism evidence="9 10">
    <name type="scientific">Candidula unifasciata</name>
    <dbReference type="NCBI Taxonomy" id="100452"/>
    <lineage>
        <taxon>Eukaryota</taxon>
        <taxon>Metazoa</taxon>
        <taxon>Spiralia</taxon>
        <taxon>Lophotrochozoa</taxon>
        <taxon>Mollusca</taxon>
        <taxon>Gastropoda</taxon>
        <taxon>Heterobranchia</taxon>
        <taxon>Euthyneura</taxon>
        <taxon>Panpulmonata</taxon>
        <taxon>Eupulmonata</taxon>
        <taxon>Stylommatophora</taxon>
        <taxon>Helicina</taxon>
        <taxon>Helicoidea</taxon>
        <taxon>Geomitridae</taxon>
        <taxon>Candidula</taxon>
    </lineage>
</organism>
<sequence>MAENGQLAEEYHPQQTPAHTFSPPLSPLPSSCSINRRLLPVKGYYFVFMAAVGDLLPFIGIYMLHLGLTTEETGLIYGVMPFIGFFVRPLIGALSDKYKKHKLVLILVTAFSGIFYFLLVFVPHRPSPAQLEIHTNFACSTQNSYFHDCPVTTQAAGCSVGLTYFANSTETNKLNKSLSCSVSCQAKSDATIPDFRYCFTNNTGEYGSEGCTDTSYKRVLRFTVPDLQGLIASEIIEDRETTGSAQCLNYDVKDILFGNTSKREALQILCGRALYLDCALNCDKNHPCETSPIFRLDTTFCVFFVIFLMANIAFAPVFPLLDAAAYDNLGQDRHLWGQQRVWGTFGFILFAVTSTFIMDMQKRDGKAVDYSVSIYLFLPLTLIAAFIASFLNMSGDIRCGHVMKNITQLLKNAEVSAFLFVVMYFGMLTGALEAFLFWFLTTIGSSPLVFGFILLINCCAEVPMLWIAGTVIKKIGLVSCLYLAFVCYGIRLIVYSFIYEPWLALLVEPLYGVCFGLMYAAASSYASIIAPPGMSATVQGLLGGVHFGFGKGLGSLITGFMFRGIGPRWTWRVYVIISAIILVVYFCLNKFVFKSDHRQLSRPSAATGHPDDQAKQEVTLIKSNLHSDGPEITL</sequence>
<dbReference type="AlphaFoldDB" id="A0A8S3ZPL0"/>
<dbReference type="Proteomes" id="UP000678393">
    <property type="component" value="Unassembled WGS sequence"/>
</dbReference>